<evidence type="ECO:0000313" key="2">
    <source>
        <dbReference type="Proteomes" id="UP000433089"/>
    </source>
</evidence>
<name>A0A653V887_BACAB</name>
<evidence type="ECO:0000313" key="1">
    <source>
        <dbReference type="EMBL" id="VXC02404.1"/>
    </source>
</evidence>
<reference evidence="1 2" key="1">
    <citation type="submission" date="2019-10" db="EMBL/GenBank/DDBJ databases">
        <authorList>
            <person name="Karimi E."/>
        </authorList>
    </citation>
    <scope>NUCLEOTIDE SEQUENCE [LARGE SCALE GENOMIC DNA]</scope>
    <source>
        <strain evidence="1">Bacillus sp. 348</strain>
    </source>
</reference>
<gene>
    <name evidence="1" type="ORF">BACI348_50068</name>
</gene>
<organism evidence="1 2">
    <name type="scientific">Bacillus altitudinis</name>
    <dbReference type="NCBI Taxonomy" id="293387"/>
    <lineage>
        <taxon>Bacteria</taxon>
        <taxon>Bacillati</taxon>
        <taxon>Bacillota</taxon>
        <taxon>Bacilli</taxon>
        <taxon>Bacillales</taxon>
        <taxon>Bacillaceae</taxon>
        <taxon>Bacillus</taxon>
    </lineage>
</organism>
<accession>A0A653V887</accession>
<protein>
    <submittedName>
        <fullName evidence="1">Uncharacterized protein</fullName>
    </submittedName>
</protein>
<sequence length="72" mass="7930">MKVLDILKTNSVLVIHQYTKKKPGCANIPAVYNEALKGLANQSDSFKDRLSLQPSKAQGESIFCLYTSTKQG</sequence>
<dbReference type="Proteomes" id="UP000433089">
    <property type="component" value="Unassembled WGS sequence"/>
</dbReference>
<dbReference type="AlphaFoldDB" id="A0A653V887"/>
<dbReference type="EMBL" id="CABWLH010000010">
    <property type="protein sequence ID" value="VXC02404.1"/>
    <property type="molecule type" value="Genomic_DNA"/>
</dbReference>
<proteinExistence type="predicted"/>